<reference evidence="3" key="1">
    <citation type="submission" date="2017-05" db="EMBL/GenBank/DDBJ databases">
        <title>Streptomyces olivochromogenes NBRC 3561 whole genome shotgun sequence.</title>
        <authorList>
            <person name="Dohra H."/>
            <person name="Kodani S."/>
        </authorList>
    </citation>
    <scope>NUCLEOTIDE SEQUENCE [LARGE SCALE GENOMIC DNA]</scope>
    <source>
        <strain evidence="3">NBRC 3561</strain>
    </source>
</reference>
<name>A0A250VR55_STROL</name>
<proteinExistence type="predicted"/>
<organism evidence="2 3">
    <name type="scientific">Streptomyces olivochromogenes</name>
    <dbReference type="NCBI Taxonomy" id="1963"/>
    <lineage>
        <taxon>Bacteria</taxon>
        <taxon>Bacillati</taxon>
        <taxon>Actinomycetota</taxon>
        <taxon>Actinomycetes</taxon>
        <taxon>Kitasatosporales</taxon>
        <taxon>Streptomycetaceae</taxon>
        <taxon>Streptomyces</taxon>
    </lineage>
</organism>
<keyword evidence="3" id="KW-1185">Reference proteome</keyword>
<evidence type="ECO:0000313" key="3">
    <source>
        <dbReference type="Proteomes" id="UP000217446"/>
    </source>
</evidence>
<gene>
    <name evidence="2" type="ORF">SO3561_08245</name>
</gene>
<evidence type="ECO:0000256" key="1">
    <source>
        <dbReference type="SAM" id="MobiDB-lite"/>
    </source>
</evidence>
<feature type="region of interest" description="Disordered" evidence="1">
    <location>
        <begin position="1"/>
        <end position="71"/>
    </location>
</feature>
<sequence length="71" mass="7324">MCRHSPPFSRADATDPKADGISSAATMRSESPDEASVRGPAPVRNLSGEGNVGEDARDSGSTLLRISAGRP</sequence>
<dbReference type="EMBL" id="BDQI01000028">
    <property type="protein sequence ID" value="GAX56677.1"/>
    <property type="molecule type" value="Genomic_DNA"/>
</dbReference>
<dbReference type="AlphaFoldDB" id="A0A250VR55"/>
<dbReference type="Proteomes" id="UP000217446">
    <property type="component" value="Unassembled WGS sequence"/>
</dbReference>
<protein>
    <submittedName>
        <fullName evidence="2">Uncharacterized protein</fullName>
    </submittedName>
</protein>
<evidence type="ECO:0000313" key="2">
    <source>
        <dbReference type="EMBL" id="GAX56677.1"/>
    </source>
</evidence>
<accession>A0A250VR55</accession>
<comment type="caution">
    <text evidence="2">The sequence shown here is derived from an EMBL/GenBank/DDBJ whole genome shotgun (WGS) entry which is preliminary data.</text>
</comment>